<dbReference type="PIRSF" id="PIRSF002158">
    <property type="entry name" value="Ribosomal_L2"/>
    <property type="match status" value="1"/>
</dbReference>
<evidence type="ECO:0000256" key="8">
    <source>
        <dbReference type="SAM" id="MobiDB-lite"/>
    </source>
</evidence>
<dbReference type="FunFam" id="4.10.950.10:FF:000001">
    <property type="entry name" value="50S ribosomal protein L2"/>
    <property type="match status" value="1"/>
</dbReference>
<dbReference type="Gene3D" id="2.30.30.30">
    <property type="match status" value="1"/>
</dbReference>
<comment type="function">
    <text evidence="7">One of the primary rRNA binding proteins. Required for association of the 30S and 50S subunits to form the 70S ribosome, for tRNA binding and peptide bond formation. It has been suggested to have peptidyltransferase activity; this is somewhat controversial. Makes several contacts with the 16S rRNA in the 70S ribosome.</text>
</comment>
<dbReference type="GO" id="GO:0016740">
    <property type="term" value="F:transferase activity"/>
    <property type="evidence" value="ECO:0007669"/>
    <property type="project" value="InterPro"/>
</dbReference>
<feature type="compositionally biased region" description="Basic residues" evidence="8">
    <location>
        <begin position="253"/>
        <end position="262"/>
    </location>
</feature>
<reference evidence="11 12" key="1">
    <citation type="journal article" date="2021" name="Microb. Ecol.">
        <title>Candidatus Mesenet longicola: Novel Endosymbionts of Brontispa longissima that Induce Cytoplasmic Incompatibility.</title>
        <authorList>
            <person name="Takano S."/>
            <person name="Gotoh Y."/>
            <person name="Hayashi T."/>
        </authorList>
    </citation>
    <scope>NUCLEOTIDE SEQUENCE [LARGE SCALE GENOMIC DNA]</scope>
    <source>
        <strain evidence="11">L5</strain>
    </source>
</reference>
<dbReference type="SMART" id="SM01383">
    <property type="entry name" value="Ribosomal_L2"/>
    <property type="match status" value="1"/>
</dbReference>
<keyword evidence="3 7" id="KW-0694">RNA-binding</keyword>
<dbReference type="InterPro" id="IPR022666">
    <property type="entry name" value="Ribosomal_uL2_RNA-bd_dom"/>
</dbReference>
<name>A0A8J3HRV4_9RICK</name>
<dbReference type="EMBL" id="BNGU01000004">
    <property type="protein sequence ID" value="GHM59153.1"/>
    <property type="molecule type" value="Genomic_DNA"/>
</dbReference>
<keyword evidence="2 7" id="KW-0699">rRNA-binding</keyword>
<dbReference type="Gene3D" id="2.40.50.140">
    <property type="entry name" value="Nucleic acid-binding proteins"/>
    <property type="match status" value="1"/>
</dbReference>
<evidence type="ECO:0000313" key="11">
    <source>
        <dbReference type="EMBL" id="GHM59153.1"/>
    </source>
</evidence>
<evidence type="ECO:0000256" key="1">
    <source>
        <dbReference type="ARBA" id="ARBA00005636"/>
    </source>
</evidence>
<accession>A0A8J3HRV4</accession>
<dbReference type="GO" id="GO:0003735">
    <property type="term" value="F:structural constituent of ribosome"/>
    <property type="evidence" value="ECO:0007669"/>
    <property type="project" value="InterPro"/>
</dbReference>
<evidence type="ECO:0000256" key="4">
    <source>
        <dbReference type="ARBA" id="ARBA00022980"/>
    </source>
</evidence>
<dbReference type="SUPFAM" id="SSF50104">
    <property type="entry name" value="Translation proteins SH3-like domain"/>
    <property type="match status" value="1"/>
</dbReference>
<dbReference type="InterPro" id="IPR014722">
    <property type="entry name" value="Rib_uL2_dom2"/>
</dbReference>
<dbReference type="GO" id="GO:0002181">
    <property type="term" value="P:cytoplasmic translation"/>
    <property type="evidence" value="ECO:0007669"/>
    <property type="project" value="TreeGrafter"/>
</dbReference>
<evidence type="ECO:0000259" key="9">
    <source>
        <dbReference type="SMART" id="SM01382"/>
    </source>
</evidence>
<dbReference type="PANTHER" id="PTHR13691:SF5">
    <property type="entry name" value="LARGE RIBOSOMAL SUBUNIT PROTEIN UL2M"/>
    <property type="match status" value="1"/>
</dbReference>
<gene>
    <name evidence="7 11" type="primary">rplB</name>
    <name evidence="11" type="ORF">sL5_01460</name>
</gene>
<evidence type="ECO:0000256" key="3">
    <source>
        <dbReference type="ARBA" id="ARBA00022884"/>
    </source>
</evidence>
<evidence type="ECO:0000256" key="2">
    <source>
        <dbReference type="ARBA" id="ARBA00022730"/>
    </source>
</evidence>
<dbReference type="FunFam" id="2.30.30.30:FF:000001">
    <property type="entry name" value="50S ribosomal protein L2"/>
    <property type="match status" value="1"/>
</dbReference>
<evidence type="ECO:0000259" key="10">
    <source>
        <dbReference type="SMART" id="SM01383"/>
    </source>
</evidence>
<organism evidence="11 12">
    <name type="scientific">Candidatus Mesenet longicola</name>
    <dbReference type="NCBI Taxonomy" id="1892558"/>
    <lineage>
        <taxon>Bacteria</taxon>
        <taxon>Pseudomonadati</taxon>
        <taxon>Pseudomonadota</taxon>
        <taxon>Alphaproteobacteria</taxon>
        <taxon>Rickettsiales</taxon>
        <taxon>Anaplasmataceae</taxon>
        <taxon>Candidatus Mesenet</taxon>
    </lineage>
</organism>
<comment type="similarity">
    <text evidence="1 7">Belongs to the universal ribosomal protein uL2 family.</text>
</comment>
<dbReference type="Pfam" id="PF00181">
    <property type="entry name" value="Ribosomal_L2_N"/>
    <property type="match status" value="1"/>
</dbReference>
<dbReference type="InterPro" id="IPR014726">
    <property type="entry name" value="Ribosomal_uL2_dom3"/>
</dbReference>
<dbReference type="Proteomes" id="UP000637906">
    <property type="component" value="Unassembled WGS sequence"/>
</dbReference>
<dbReference type="InterPro" id="IPR022669">
    <property type="entry name" value="Ribosomal_uL2_C"/>
</dbReference>
<dbReference type="PANTHER" id="PTHR13691">
    <property type="entry name" value="RIBOSOMAL PROTEIN L2"/>
    <property type="match status" value="1"/>
</dbReference>
<evidence type="ECO:0000256" key="5">
    <source>
        <dbReference type="ARBA" id="ARBA00023274"/>
    </source>
</evidence>
<evidence type="ECO:0000256" key="6">
    <source>
        <dbReference type="ARBA" id="ARBA00035242"/>
    </source>
</evidence>
<dbReference type="HAMAP" id="MF_01320_B">
    <property type="entry name" value="Ribosomal_uL2_B"/>
    <property type="match status" value="1"/>
</dbReference>
<feature type="domain" description="Large ribosomal subunit protein uL2 RNA-binding" evidence="10">
    <location>
        <begin position="42"/>
        <end position="117"/>
    </location>
</feature>
<dbReference type="GO" id="GO:0019843">
    <property type="term" value="F:rRNA binding"/>
    <property type="evidence" value="ECO:0007669"/>
    <property type="project" value="UniProtKB-UniRule"/>
</dbReference>
<dbReference type="InterPro" id="IPR005880">
    <property type="entry name" value="Ribosomal_uL2_bac/org-type"/>
</dbReference>
<dbReference type="InterPro" id="IPR002171">
    <property type="entry name" value="Ribosomal_uL2"/>
</dbReference>
<feature type="region of interest" description="Disordered" evidence="8">
    <location>
        <begin position="224"/>
        <end position="271"/>
    </location>
</feature>
<dbReference type="Pfam" id="PF03947">
    <property type="entry name" value="Ribosomal_L2_C"/>
    <property type="match status" value="1"/>
</dbReference>
<proteinExistence type="inferred from homology"/>
<keyword evidence="4 7" id="KW-0689">Ribosomal protein</keyword>
<keyword evidence="5 7" id="KW-0687">Ribonucleoprotein</keyword>
<feature type="domain" description="Large ribosomal subunit protein uL2 C-terminal" evidence="9">
    <location>
        <begin position="123"/>
        <end position="251"/>
    </location>
</feature>
<dbReference type="InterPro" id="IPR008991">
    <property type="entry name" value="Translation_prot_SH3-like_sf"/>
</dbReference>
<comment type="subunit">
    <text evidence="7">Part of the 50S ribosomal subunit. Forms a bridge to the 30S subunit in the 70S ribosome.</text>
</comment>
<dbReference type="SMART" id="SM01382">
    <property type="entry name" value="Ribosomal_L2_C"/>
    <property type="match status" value="1"/>
</dbReference>
<keyword evidence="12" id="KW-1185">Reference proteome</keyword>
<evidence type="ECO:0000313" key="12">
    <source>
        <dbReference type="Proteomes" id="UP000637906"/>
    </source>
</evidence>
<sequence>MGIKLLTSVTASSRGTVLIDRSHLWKNGPEKSLVVGKKSTGGRNNFGRITTRHIGGGHKRKYRIIDFKRNYDTISKVERIEYNPNGAAFLALISDQNGVKSYILAPQGIKPGDSVASGNGVDILPGNCLQLKFIPVGSFVHNIELKPGSGGVIARSAGSYAKILGYDGSYVLLKLRSGQVRLVLSACRATVGILSNADHKNIKLGKAGRSRWLGIRSTVRGVAMNPIDHPHGGGEGKTSGGRHPVTPWGVSTKGKKTRRKNKSSNQYIKRL</sequence>
<dbReference type="NCBIfam" id="TIGR01171">
    <property type="entry name" value="rplB_bact"/>
    <property type="match status" value="1"/>
</dbReference>
<dbReference type="AlphaFoldDB" id="A0A8J3HRV4"/>
<dbReference type="InterPro" id="IPR012340">
    <property type="entry name" value="NA-bd_OB-fold"/>
</dbReference>
<dbReference type="GO" id="GO:0015934">
    <property type="term" value="C:large ribosomal subunit"/>
    <property type="evidence" value="ECO:0007669"/>
    <property type="project" value="InterPro"/>
</dbReference>
<dbReference type="SUPFAM" id="SSF50249">
    <property type="entry name" value="Nucleic acid-binding proteins"/>
    <property type="match status" value="1"/>
</dbReference>
<evidence type="ECO:0000256" key="7">
    <source>
        <dbReference type="HAMAP-Rule" id="MF_01320"/>
    </source>
</evidence>
<dbReference type="Gene3D" id="4.10.950.10">
    <property type="entry name" value="Ribosomal protein L2, domain 3"/>
    <property type="match status" value="1"/>
</dbReference>
<protein>
    <recommendedName>
        <fullName evidence="6 7">Large ribosomal subunit protein uL2</fullName>
    </recommendedName>
</protein>
<comment type="caution">
    <text evidence="11">The sequence shown here is derived from an EMBL/GenBank/DDBJ whole genome shotgun (WGS) entry which is preliminary data.</text>
</comment>